<organism evidence="2 3">
    <name type="scientific">Trypanosoma theileri</name>
    <dbReference type="NCBI Taxonomy" id="67003"/>
    <lineage>
        <taxon>Eukaryota</taxon>
        <taxon>Discoba</taxon>
        <taxon>Euglenozoa</taxon>
        <taxon>Kinetoplastea</taxon>
        <taxon>Metakinetoplastina</taxon>
        <taxon>Trypanosomatida</taxon>
        <taxon>Trypanosomatidae</taxon>
        <taxon>Trypanosoma</taxon>
    </lineage>
</organism>
<accession>A0A1X0P7P6</accession>
<dbReference type="Proteomes" id="UP000192257">
    <property type="component" value="Unassembled WGS sequence"/>
</dbReference>
<reference evidence="2 3" key="1">
    <citation type="submission" date="2017-03" db="EMBL/GenBank/DDBJ databases">
        <title>An alternative strategy for trypanosome survival in the mammalian bloodstream revealed through genome and transcriptome analysis of the ubiquitous bovine parasite Trypanosoma (Megatrypanum) theileri.</title>
        <authorList>
            <person name="Kelly S."/>
            <person name="Ivens A."/>
            <person name="Mott A."/>
            <person name="O'Neill E."/>
            <person name="Emms D."/>
            <person name="Macleod O."/>
            <person name="Voorheis P."/>
            <person name="Matthews J."/>
            <person name="Matthews K."/>
            <person name="Carrington M."/>
        </authorList>
    </citation>
    <scope>NUCLEOTIDE SEQUENCE [LARGE SCALE GENOMIC DNA]</scope>
    <source>
        <strain evidence="2">Edinburgh</strain>
    </source>
</reference>
<comment type="caution">
    <text evidence="2">The sequence shown here is derived from an EMBL/GenBank/DDBJ whole genome shotgun (WGS) entry which is preliminary data.</text>
</comment>
<evidence type="ECO:0000256" key="1">
    <source>
        <dbReference type="SAM" id="MobiDB-lite"/>
    </source>
</evidence>
<dbReference type="RefSeq" id="XP_028886719.1">
    <property type="nucleotide sequence ID" value="XM_029022173.1"/>
</dbReference>
<keyword evidence="3" id="KW-1185">Reference proteome</keyword>
<dbReference type="GeneID" id="39981953"/>
<sequence length="453" mass="51287">MVRTPSREAVQRQLGRYVRDIHRRQPPLAPHGERNFTGNKRRSTGNSNTVLSSSLSSSYTRVNKGHISTMGQQGVRRNMREEYVTDSFPTAAFTKETPKHGDTTQVQGDDADEERVSNPYIQSVLRGTEQRWVPPSLSESPFDYKSRSQSLQEYAGKHASYLTRQDLLREWKKKMMRSPDSDEKRMLWYLGAADDDKEKDQESYTEKKSSLPLGDINKKDQANTLSGQTGLGSTFVDPIISPMKSDGNVETLHNERSSLKPKEFKHRFHDSKKLNVEKKDFISRDDDHFEDARAYLYASSTVSKSLLNNAESKRLFKGDTSVSSYNRPTSSFYVSHPSGVQYSEVKVEYCGGTVATAPDNRELHSQCKETPRSSTVFTSFINNNIDNNVANYLISKEAELEDAFGTVWLVEAHQAKRMIDTNANNATSITTATMDSPQGKVFSQLIKNFQNRI</sequence>
<gene>
    <name evidence="2" type="ORF">TM35_000034060</name>
</gene>
<dbReference type="AlphaFoldDB" id="A0A1X0P7P6"/>
<dbReference type="OrthoDB" id="248536at2759"/>
<feature type="compositionally biased region" description="Low complexity" evidence="1">
    <location>
        <begin position="44"/>
        <end position="57"/>
    </location>
</feature>
<evidence type="ECO:0000313" key="2">
    <source>
        <dbReference type="EMBL" id="ORC92653.1"/>
    </source>
</evidence>
<evidence type="ECO:0000313" key="3">
    <source>
        <dbReference type="Proteomes" id="UP000192257"/>
    </source>
</evidence>
<feature type="region of interest" description="Disordered" evidence="1">
    <location>
        <begin position="19"/>
        <end position="57"/>
    </location>
</feature>
<proteinExistence type="predicted"/>
<feature type="compositionally biased region" description="Basic and acidic residues" evidence="1">
    <location>
        <begin position="198"/>
        <end position="209"/>
    </location>
</feature>
<dbReference type="EMBL" id="NBCO01000003">
    <property type="protein sequence ID" value="ORC92653.1"/>
    <property type="molecule type" value="Genomic_DNA"/>
</dbReference>
<feature type="region of interest" description="Disordered" evidence="1">
    <location>
        <begin position="198"/>
        <end position="225"/>
    </location>
</feature>
<feature type="region of interest" description="Disordered" evidence="1">
    <location>
        <begin position="93"/>
        <end position="114"/>
    </location>
</feature>
<name>A0A1X0P7P6_9TRYP</name>
<protein>
    <submittedName>
        <fullName evidence="2">Uncharacterized protein</fullName>
    </submittedName>
</protein>
<dbReference type="VEuPathDB" id="TriTrypDB:TM35_000034060"/>